<dbReference type="AlphaFoldDB" id="A0A1E7FY32"/>
<keyword evidence="3" id="KW-1185">Reference proteome</keyword>
<dbReference type="Gene3D" id="3.60.10.10">
    <property type="entry name" value="Endonuclease/exonuclease/phosphatase"/>
    <property type="match status" value="1"/>
</dbReference>
<dbReference type="EMBL" id="KV784353">
    <property type="protein sequence ID" value="OEU23062.1"/>
    <property type="molecule type" value="Genomic_DNA"/>
</dbReference>
<dbReference type="InParanoid" id="A0A1E7FY32"/>
<dbReference type="InterPro" id="IPR036691">
    <property type="entry name" value="Endo/exonu/phosph_ase_sf"/>
</dbReference>
<dbReference type="InterPro" id="IPR050410">
    <property type="entry name" value="CCR4/nocturin_mRNA_transcr"/>
</dbReference>
<dbReference type="Proteomes" id="UP000095751">
    <property type="component" value="Unassembled WGS sequence"/>
</dbReference>
<dbReference type="PANTHER" id="PTHR12121:SF36">
    <property type="entry name" value="ENDONUCLEASE_EXONUCLEASE_PHOSPHATASE DOMAIN-CONTAINING PROTEIN"/>
    <property type="match status" value="1"/>
</dbReference>
<evidence type="ECO:0000256" key="1">
    <source>
        <dbReference type="SAM" id="MobiDB-lite"/>
    </source>
</evidence>
<feature type="region of interest" description="Disordered" evidence="1">
    <location>
        <begin position="600"/>
        <end position="627"/>
    </location>
</feature>
<gene>
    <name evidence="2" type="ORF">FRACYDRAFT_233229</name>
</gene>
<dbReference type="SUPFAM" id="SSF56219">
    <property type="entry name" value="DNase I-like"/>
    <property type="match status" value="1"/>
</dbReference>
<feature type="region of interest" description="Disordered" evidence="1">
    <location>
        <begin position="37"/>
        <end position="71"/>
    </location>
</feature>
<feature type="compositionally biased region" description="Low complexity" evidence="1">
    <location>
        <begin position="427"/>
        <end position="438"/>
    </location>
</feature>
<evidence type="ECO:0000313" key="2">
    <source>
        <dbReference type="EMBL" id="OEU23062.1"/>
    </source>
</evidence>
<reference evidence="2 3" key="1">
    <citation type="submission" date="2016-09" db="EMBL/GenBank/DDBJ databases">
        <title>Extensive genetic diversity and differential bi-allelic expression allows diatom success in the polar Southern Ocean.</title>
        <authorList>
            <consortium name="DOE Joint Genome Institute"/>
            <person name="Mock T."/>
            <person name="Otillar R.P."/>
            <person name="Strauss J."/>
            <person name="Dupont C."/>
            <person name="Frickenhaus S."/>
            <person name="Maumus F."/>
            <person name="Mcmullan M."/>
            <person name="Sanges R."/>
            <person name="Schmutz J."/>
            <person name="Toseland A."/>
            <person name="Valas R."/>
            <person name="Veluchamy A."/>
            <person name="Ward B.J."/>
            <person name="Allen A."/>
            <person name="Barry K."/>
            <person name="Falciatore A."/>
            <person name="Ferrante M."/>
            <person name="Fortunato A.E."/>
            <person name="Gloeckner G."/>
            <person name="Gruber A."/>
            <person name="Hipkin R."/>
            <person name="Janech M."/>
            <person name="Kroth P."/>
            <person name="Leese F."/>
            <person name="Lindquist E."/>
            <person name="Lyon B.R."/>
            <person name="Martin J."/>
            <person name="Mayer C."/>
            <person name="Parker M."/>
            <person name="Quesneville H."/>
            <person name="Raymond J."/>
            <person name="Uhlig C."/>
            <person name="Valentin K.U."/>
            <person name="Worden A.Z."/>
            <person name="Armbrust E.V."/>
            <person name="Bowler C."/>
            <person name="Green B."/>
            <person name="Moulton V."/>
            <person name="Van Oosterhout C."/>
            <person name="Grigoriev I."/>
        </authorList>
    </citation>
    <scope>NUCLEOTIDE SEQUENCE [LARGE SCALE GENOMIC DNA]</scope>
    <source>
        <strain evidence="2 3">CCMP1102</strain>
    </source>
</reference>
<accession>A0A1E7FY32</accession>
<name>A0A1E7FY32_9STRA</name>
<feature type="region of interest" description="Disordered" evidence="1">
    <location>
        <begin position="402"/>
        <end position="489"/>
    </location>
</feature>
<protein>
    <recommendedName>
        <fullName evidence="4">DNase I-like protein</fullName>
    </recommendedName>
</protein>
<dbReference type="PANTHER" id="PTHR12121">
    <property type="entry name" value="CARBON CATABOLITE REPRESSOR PROTEIN 4"/>
    <property type="match status" value="1"/>
</dbReference>
<proteinExistence type="predicted"/>
<dbReference type="OrthoDB" id="46264at2759"/>
<organism evidence="2 3">
    <name type="scientific">Fragilariopsis cylindrus CCMP1102</name>
    <dbReference type="NCBI Taxonomy" id="635003"/>
    <lineage>
        <taxon>Eukaryota</taxon>
        <taxon>Sar</taxon>
        <taxon>Stramenopiles</taxon>
        <taxon>Ochrophyta</taxon>
        <taxon>Bacillariophyta</taxon>
        <taxon>Bacillariophyceae</taxon>
        <taxon>Bacillariophycidae</taxon>
        <taxon>Bacillariales</taxon>
        <taxon>Bacillariaceae</taxon>
        <taxon>Fragilariopsis</taxon>
    </lineage>
</organism>
<evidence type="ECO:0000313" key="3">
    <source>
        <dbReference type="Proteomes" id="UP000095751"/>
    </source>
</evidence>
<sequence>MGTMTVKTTSAFVIVDNTPQPQRRTVITRTMTATTTYPTTTSKIEEEDDDGTTTTNTNTADSASGTATSKSRLVIVPPNGAFRDTSDGEVSIASMNLLAPFYNSLGLDPKTTSDYERWEFLHRDRTERVPEAIKMAKRSNADILCLQEIEGGRLAAAAETTTEGEDGDGDRVGGGFTLRDEIREWLAEPTEIGEGYDSFVWSALNPNNKRGDVVGLCVAWRSKKHSLVEWEGYKRGMVCQFHENSESSSSSFAVANLHLPARPSNVLGRLHAMSRTIRKLTQLDQNRVNQNRNRRSSFKTINGLIVVAGDFNSDQNSVAARLLTHGYTNYGNVKDRNYKAKITKAKATDMNHPYRFIDSYENGGGDFHNDPRLKDNTVRELYAPVTVSLKGRGPGIMDHMFYATSSSKNGGKQHRRTSKPINEKKYSQQLLSTTSTTTKAGESMIEPSSTSILYDHLSSGTGGKRRLRRKKAESRGGGGGSGSAACSNNDPTIRIDSILATIDGNNDEDNIKDERLRIIHEGLPNLEEGFPSDHLPVGALFSVSTVSTTKYNNKEAENDLSSLDDEKSQTAILSETVEASDSSQDNQDGTAPAAAVMNNHEGRVTNTSRGGGGTTANVARRRQNSRASFGLRRRHNLVLNAITEWMVGLGAASLVLDKPLYKNELLSRTMGGAKNLQQKIKRKSRAPDLMCILAENSDDDENNPGDNKSSGEGGGVLVVVEVAVATNPEKVREQKLTKYQDLVTAVTNHGETSNKCHLGAIIVRDDGVIPEATRSDIQALAKLSFSSAIVSSTIIEAETERFCAHLQSLVSSLVVVANND</sequence>
<feature type="compositionally biased region" description="Low complexity" evidence="1">
    <location>
        <begin position="52"/>
        <end position="69"/>
    </location>
</feature>
<dbReference type="GO" id="GO:0000175">
    <property type="term" value="F:3'-5'-RNA exonuclease activity"/>
    <property type="evidence" value="ECO:0007669"/>
    <property type="project" value="TreeGrafter"/>
</dbReference>
<evidence type="ECO:0008006" key="4">
    <source>
        <dbReference type="Google" id="ProtNLM"/>
    </source>
</evidence>
<dbReference type="KEGG" id="fcy:FRACYDRAFT_233229"/>
<feature type="compositionally biased region" description="Basic residues" evidence="1">
    <location>
        <begin position="463"/>
        <end position="472"/>
    </location>
</feature>